<sequence length="116" mass="12185">MATSFLGDPAGSGNRAPGLDAVGGPITRVWPSRREALRVTTWRAGETVASVDPLNRKVNAPRCENFGILLAPTVTALVESAAVNLPEGRRTSWFPGSSGRLGTTVVRGPRGCVRST</sequence>
<accession>A0A9W4DXW2</accession>
<comment type="caution">
    <text evidence="2">The sequence shown here is derived from an EMBL/GenBank/DDBJ whole genome shotgun (WGS) entry which is preliminary data.</text>
</comment>
<dbReference type="AlphaFoldDB" id="A0A9W4DXW2"/>
<evidence type="ECO:0000313" key="2">
    <source>
        <dbReference type="EMBL" id="CAG6398013.1"/>
    </source>
</evidence>
<name>A0A9W4DXW2_9ACTN</name>
<evidence type="ECO:0000256" key="1">
    <source>
        <dbReference type="SAM" id="MobiDB-lite"/>
    </source>
</evidence>
<protein>
    <submittedName>
        <fullName evidence="2">Uncharacterized protein</fullName>
    </submittedName>
</protein>
<reference evidence="2" key="1">
    <citation type="submission" date="2021-05" db="EMBL/GenBank/DDBJ databases">
        <authorList>
            <person name="Arsene-Ploetze F."/>
        </authorList>
    </citation>
    <scope>NUCLEOTIDE SEQUENCE</scope>
    <source>
        <strain evidence="2">DSM 42138</strain>
    </source>
</reference>
<organism evidence="2 3">
    <name type="scientific">Actinacidiphila cocklensis</name>
    <dbReference type="NCBI Taxonomy" id="887465"/>
    <lineage>
        <taxon>Bacteria</taxon>
        <taxon>Bacillati</taxon>
        <taxon>Actinomycetota</taxon>
        <taxon>Actinomycetes</taxon>
        <taxon>Kitasatosporales</taxon>
        <taxon>Streptomycetaceae</taxon>
        <taxon>Actinacidiphila</taxon>
    </lineage>
</organism>
<proteinExistence type="predicted"/>
<dbReference type="EMBL" id="CAJSLV010000094">
    <property type="protein sequence ID" value="CAG6398013.1"/>
    <property type="molecule type" value="Genomic_DNA"/>
</dbReference>
<keyword evidence="3" id="KW-1185">Reference proteome</keyword>
<feature type="region of interest" description="Disordered" evidence="1">
    <location>
        <begin position="1"/>
        <end position="25"/>
    </location>
</feature>
<dbReference type="Proteomes" id="UP001152519">
    <property type="component" value="Unassembled WGS sequence"/>
</dbReference>
<evidence type="ECO:0000313" key="3">
    <source>
        <dbReference type="Proteomes" id="UP001152519"/>
    </source>
</evidence>
<gene>
    <name evidence="2" type="ORF">SCOCK_610041</name>
</gene>